<dbReference type="Gene3D" id="3.90.226.10">
    <property type="entry name" value="2-enoyl-CoA Hydratase, Chain A, domain 1"/>
    <property type="match status" value="1"/>
</dbReference>
<reference evidence="5" key="1">
    <citation type="submission" date="2022-01" db="EMBL/GenBank/DDBJ databases">
        <authorList>
            <person name="Braso-Vives M."/>
        </authorList>
    </citation>
    <scope>NUCLEOTIDE SEQUENCE</scope>
</reference>
<evidence type="ECO:0000259" key="4">
    <source>
        <dbReference type="PROSITE" id="PS50013"/>
    </source>
</evidence>
<dbReference type="PROSITE" id="PS50013">
    <property type="entry name" value="CHROMO_2"/>
    <property type="match status" value="1"/>
</dbReference>
<name>A0A8K0A710_BRALA</name>
<dbReference type="PANTHER" id="PTHR43684">
    <property type="match status" value="1"/>
</dbReference>
<dbReference type="Gene3D" id="2.40.50.40">
    <property type="match status" value="1"/>
</dbReference>
<dbReference type="AlphaFoldDB" id="A0A8K0A710"/>
<feature type="region of interest" description="Disordered" evidence="3">
    <location>
        <begin position="144"/>
        <end position="195"/>
    </location>
</feature>
<dbReference type="InterPro" id="IPR000953">
    <property type="entry name" value="Chromo/chromo_shadow_dom"/>
</dbReference>
<evidence type="ECO:0000313" key="5">
    <source>
        <dbReference type="EMBL" id="CAH1269203.1"/>
    </source>
</evidence>
<evidence type="ECO:0000256" key="3">
    <source>
        <dbReference type="SAM" id="MobiDB-lite"/>
    </source>
</evidence>
<dbReference type="Pfam" id="PF00378">
    <property type="entry name" value="ECH_1"/>
    <property type="match status" value="1"/>
</dbReference>
<evidence type="ECO:0000313" key="6">
    <source>
        <dbReference type="Proteomes" id="UP000838412"/>
    </source>
</evidence>
<evidence type="ECO:0000256" key="1">
    <source>
        <dbReference type="ARBA" id="ARBA00004123"/>
    </source>
</evidence>
<feature type="domain" description="Chromo" evidence="4">
    <location>
        <begin position="57"/>
        <end position="116"/>
    </location>
</feature>
<dbReference type="GO" id="GO:0003714">
    <property type="term" value="F:transcription corepressor activity"/>
    <property type="evidence" value="ECO:0007669"/>
    <property type="project" value="TreeGrafter"/>
</dbReference>
<dbReference type="InterPro" id="IPR016197">
    <property type="entry name" value="Chromo-like_dom_sf"/>
</dbReference>
<gene>
    <name evidence="5" type="primary">CDYL</name>
    <name evidence="5" type="ORF">BLAG_LOCUS21922</name>
</gene>
<dbReference type="CDD" id="cd00024">
    <property type="entry name" value="CD_CSD"/>
    <property type="match status" value="1"/>
</dbReference>
<feature type="region of interest" description="Disordered" evidence="3">
    <location>
        <begin position="348"/>
        <end position="420"/>
    </location>
</feature>
<feature type="compositionally biased region" description="Polar residues" evidence="3">
    <location>
        <begin position="282"/>
        <end position="294"/>
    </location>
</feature>
<dbReference type="InterPro" id="IPR051053">
    <property type="entry name" value="ECH/Chromodomain_protein"/>
</dbReference>
<feature type="region of interest" description="Disordered" evidence="3">
    <location>
        <begin position="275"/>
        <end position="298"/>
    </location>
</feature>
<feature type="compositionally biased region" description="Basic residues" evidence="3">
    <location>
        <begin position="384"/>
        <end position="394"/>
    </location>
</feature>
<dbReference type="InterPro" id="IPR023779">
    <property type="entry name" value="Chromodomain_CS"/>
</dbReference>
<keyword evidence="6" id="KW-1185">Reference proteome</keyword>
<dbReference type="Pfam" id="PF00385">
    <property type="entry name" value="Chromo"/>
    <property type="match status" value="1"/>
</dbReference>
<feature type="compositionally biased region" description="Polar residues" evidence="3">
    <location>
        <begin position="350"/>
        <end position="380"/>
    </location>
</feature>
<accession>A0A8K0A710</accession>
<dbReference type="SUPFAM" id="SSF52096">
    <property type="entry name" value="ClpP/crotonase"/>
    <property type="match status" value="1"/>
</dbReference>
<dbReference type="EMBL" id="OV696692">
    <property type="protein sequence ID" value="CAH1269203.1"/>
    <property type="molecule type" value="Genomic_DNA"/>
</dbReference>
<protein>
    <submittedName>
        <fullName evidence="5">CDYL protein</fullName>
    </submittedName>
</protein>
<keyword evidence="2" id="KW-0539">Nucleus</keyword>
<sequence>MEADHFVMASGDQVTRIPVFLRKETFDSSQERHSRLITKAHSRQNSDQTMDPERTLFEVERIRGKRYQNGKAFYLVRWAGYGPTDDTWEPFSNLTRVLDLVVNFEVRYVLRKTPDVGDAAFEHAKSIVYKRLYRLIDGMEFLSDDEEEEENKEESFYEEEEDRDTLITAGMPEDNISPPQQTDTPMQEMDGEGNLNTDEVFPVECVCQEVQEEVSLQDTVETGPDEEETMPCFFQALNVQRKEVLPEKVSEEALLQLEENNGTGDHSEEYNDMETDSAAVQDDTTPLKNYSTTSETEREFIQDQAAAGDEPPATPPVKKPLLPKKARDALALITRRSVRVLAKMTEYEPTGTSEIHTKSNESTSVGKTTITPKKSFSTSDLRQKTKTPSKRKPTPPRQKRDLSQASKERCSPGKIALRHTYRPPANGYEYITVRKEHGHVAIIFPGDMPSRAMLRPEAFAELTNALRVADSDNNCKIVTVTGCGGVFCAGVDLTYLVGSDLAGRRNAVRKHDVNNMAEKLRDAVNAIINLSKPLVSLVNGLARGFGTALVALSDIAYASERAVFETPYAALLQTPEGCASLSLPSIVGPAMAKDMLMMGRTLCAEEAYKAGLVSQVYIHEFFIHELKPTVPECMIDKPLSIIRQTKKMVQRHLGRYDLQECNEDEYANLRNSWQAEECCKAILAYVERERL</sequence>
<dbReference type="PROSITE" id="PS00598">
    <property type="entry name" value="CHROMO_1"/>
    <property type="match status" value="1"/>
</dbReference>
<dbReference type="InterPro" id="IPR014748">
    <property type="entry name" value="Enoyl-CoA_hydra_C"/>
</dbReference>
<dbReference type="Proteomes" id="UP000838412">
    <property type="component" value="Chromosome 7"/>
</dbReference>
<dbReference type="SUPFAM" id="SSF54160">
    <property type="entry name" value="Chromo domain-like"/>
    <property type="match status" value="1"/>
</dbReference>
<proteinExistence type="predicted"/>
<feature type="compositionally biased region" description="Basic and acidic residues" evidence="3">
    <location>
        <begin position="398"/>
        <end position="411"/>
    </location>
</feature>
<dbReference type="GO" id="GO:0005634">
    <property type="term" value="C:nucleus"/>
    <property type="evidence" value="ECO:0007669"/>
    <property type="project" value="UniProtKB-SubCell"/>
</dbReference>
<dbReference type="SMART" id="SM00298">
    <property type="entry name" value="CHROMO"/>
    <property type="match status" value="1"/>
</dbReference>
<dbReference type="CDD" id="cd06558">
    <property type="entry name" value="crotonase-like"/>
    <property type="match status" value="1"/>
</dbReference>
<dbReference type="PANTHER" id="PTHR43684:SF11">
    <property type="entry name" value="CHROMO DOMAIN-CONTAINING PROTEIN"/>
    <property type="match status" value="1"/>
</dbReference>
<dbReference type="OrthoDB" id="409763at2759"/>
<evidence type="ECO:0000256" key="2">
    <source>
        <dbReference type="ARBA" id="ARBA00023242"/>
    </source>
</evidence>
<feature type="compositionally biased region" description="Acidic residues" evidence="3">
    <location>
        <begin position="144"/>
        <end position="163"/>
    </location>
</feature>
<dbReference type="InterPro" id="IPR023780">
    <property type="entry name" value="Chromo_domain"/>
</dbReference>
<dbReference type="Gene3D" id="1.10.12.10">
    <property type="entry name" value="Lyase 2-enoyl-coa Hydratase, Chain A, domain 2"/>
    <property type="match status" value="1"/>
</dbReference>
<comment type="subcellular location">
    <subcellularLocation>
        <location evidence="1">Nucleus</location>
    </subcellularLocation>
</comment>
<dbReference type="InterPro" id="IPR001753">
    <property type="entry name" value="Enoyl-CoA_hydra/iso"/>
</dbReference>
<organism evidence="5 6">
    <name type="scientific">Branchiostoma lanceolatum</name>
    <name type="common">Common lancelet</name>
    <name type="synonym">Amphioxus lanceolatum</name>
    <dbReference type="NCBI Taxonomy" id="7740"/>
    <lineage>
        <taxon>Eukaryota</taxon>
        <taxon>Metazoa</taxon>
        <taxon>Chordata</taxon>
        <taxon>Cephalochordata</taxon>
        <taxon>Leptocardii</taxon>
        <taxon>Amphioxiformes</taxon>
        <taxon>Branchiostomatidae</taxon>
        <taxon>Branchiostoma</taxon>
    </lineage>
</organism>
<dbReference type="InterPro" id="IPR029045">
    <property type="entry name" value="ClpP/crotonase-like_dom_sf"/>
</dbReference>